<dbReference type="PANTHER" id="PTHR13409">
    <property type="entry name" value="MITOCHONDRIAL 39S RIBOSOMAL PROTEIN L51"/>
    <property type="match status" value="1"/>
</dbReference>
<feature type="non-terminal residue" evidence="9">
    <location>
        <position position="1"/>
    </location>
</feature>
<dbReference type="EMBL" id="NIVC01001531">
    <property type="protein sequence ID" value="PAA66790.1"/>
    <property type="molecule type" value="Genomic_DNA"/>
</dbReference>
<dbReference type="OrthoDB" id="10059330at2759"/>
<dbReference type="Proteomes" id="UP000215902">
    <property type="component" value="Unassembled WGS sequence"/>
</dbReference>
<sequence length="204" mass="23714">SAAMPTLLTSSSMMSTMQRIRPLLQLRHLSSERYSYWRGFLDRLATEANALTTEPSASGKQATTADSYLLPESRDLARKARPMQNGGLLPRLKDPRHEAPVVMPPYQPIDDWHPKQALFGQNDYIDILGEGEVTPKDLYVGPNYTRLSRGSEFLRNFRRLSVQDEYMKEFMPTRRSIIQLNNYNSLKYRNKRRNNVFPKYREEP</sequence>
<protein>
    <recommendedName>
        <fullName evidence="7">Large ribosomal subunit protein mL51</fullName>
    </recommendedName>
    <alternativeName>
        <fullName evidence="8">39S ribosomal protein L51, mitochondrial</fullName>
    </alternativeName>
</protein>
<evidence type="ECO:0000256" key="2">
    <source>
        <dbReference type="ARBA" id="ARBA00010972"/>
    </source>
</evidence>
<evidence type="ECO:0000256" key="6">
    <source>
        <dbReference type="ARBA" id="ARBA00023274"/>
    </source>
</evidence>
<evidence type="ECO:0000256" key="5">
    <source>
        <dbReference type="ARBA" id="ARBA00023128"/>
    </source>
</evidence>
<keyword evidence="6" id="KW-0687">Ribonucleoprotein</keyword>
<accession>A0A267EZ44</accession>
<dbReference type="AlphaFoldDB" id="A0A267EZ44"/>
<dbReference type="GO" id="GO:0006412">
    <property type="term" value="P:translation"/>
    <property type="evidence" value="ECO:0007669"/>
    <property type="project" value="TreeGrafter"/>
</dbReference>
<dbReference type="InterPro" id="IPR019373">
    <property type="entry name" value="Ribosomal_mL51"/>
</dbReference>
<evidence type="ECO:0000256" key="3">
    <source>
        <dbReference type="ARBA" id="ARBA00022946"/>
    </source>
</evidence>
<dbReference type="GO" id="GO:0003735">
    <property type="term" value="F:structural constituent of ribosome"/>
    <property type="evidence" value="ECO:0007669"/>
    <property type="project" value="InterPro"/>
</dbReference>
<evidence type="ECO:0000313" key="9">
    <source>
        <dbReference type="EMBL" id="PAA66790.1"/>
    </source>
</evidence>
<comment type="subcellular location">
    <subcellularLocation>
        <location evidence="1">Mitochondrion</location>
    </subcellularLocation>
</comment>
<proteinExistence type="inferred from homology"/>
<dbReference type="GO" id="GO:0005762">
    <property type="term" value="C:mitochondrial large ribosomal subunit"/>
    <property type="evidence" value="ECO:0007669"/>
    <property type="project" value="TreeGrafter"/>
</dbReference>
<evidence type="ECO:0000313" key="10">
    <source>
        <dbReference type="Proteomes" id="UP000215902"/>
    </source>
</evidence>
<evidence type="ECO:0000256" key="1">
    <source>
        <dbReference type="ARBA" id="ARBA00004173"/>
    </source>
</evidence>
<evidence type="ECO:0000256" key="4">
    <source>
        <dbReference type="ARBA" id="ARBA00022980"/>
    </source>
</evidence>
<dbReference type="STRING" id="282301.A0A267EZ44"/>
<gene>
    <name evidence="9" type="ORF">BOX15_Mlig028470g1</name>
</gene>
<evidence type="ECO:0000256" key="8">
    <source>
        <dbReference type="ARBA" id="ARBA00035419"/>
    </source>
</evidence>
<keyword evidence="4" id="KW-0689">Ribosomal protein</keyword>
<reference evidence="9 10" key="1">
    <citation type="submission" date="2017-06" db="EMBL/GenBank/DDBJ databases">
        <title>A platform for efficient transgenesis in Macrostomum lignano, a flatworm model organism for stem cell research.</title>
        <authorList>
            <person name="Berezikov E."/>
        </authorList>
    </citation>
    <scope>NUCLEOTIDE SEQUENCE [LARGE SCALE GENOMIC DNA]</scope>
    <source>
        <strain evidence="9">DV1</strain>
        <tissue evidence="9">Whole organism</tissue>
    </source>
</reference>
<keyword evidence="3" id="KW-0809">Transit peptide</keyword>
<dbReference type="PANTHER" id="PTHR13409:SF0">
    <property type="entry name" value="LARGE RIBOSOMAL SUBUNIT PROTEIN ML51"/>
    <property type="match status" value="1"/>
</dbReference>
<evidence type="ECO:0000256" key="7">
    <source>
        <dbReference type="ARBA" id="ARBA00035182"/>
    </source>
</evidence>
<name>A0A267EZ44_9PLAT</name>
<organism evidence="9 10">
    <name type="scientific">Macrostomum lignano</name>
    <dbReference type="NCBI Taxonomy" id="282301"/>
    <lineage>
        <taxon>Eukaryota</taxon>
        <taxon>Metazoa</taxon>
        <taxon>Spiralia</taxon>
        <taxon>Lophotrochozoa</taxon>
        <taxon>Platyhelminthes</taxon>
        <taxon>Rhabditophora</taxon>
        <taxon>Macrostomorpha</taxon>
        <taxon>Macrostomida</taxon>
        <taxon>Macrostomidae</taxon>
        <taxon>Macrostomum</taxon>
    </lineage>
</organism>
<keyword evidence="10" id="KW-1185">Reference proteome</keyword>
<keyword evidence="5" id="KW-0496">Mitochondrion</keyword>
<comment type="similarity">
    <text evidence="2">Belongs to the mitochondrion-specific ribosomal protein mL51 family.</text>
</comment>
<dbReference type="Pfam" id="PF10244">
    <property type="entry name" value="MRP-L51"/>
    <property type="match status" value="1"/>
</dbReference>
<comment type="caution">
    <text evidence="9">The sequence shown here is derived from an EMBL/GenBank/DDBJ whole genome shotgun (WGS) entry which is preliminary data.</text>
</comment>